<dbReference type="Proteomes" id="UP001144323">
    <property type="component" value="Unassembled WGS sequence"/>
</dbReference>
<keyword evidence="5" id="KW-1185">Reference proteome</keyword>
<dbReference type="SUPFAM" id="SSF56300">
    <property type="entry name" value="Metallo-dependent phosphatases"/>
    <property type="match status" value="1"/>
</dbReference>
<evidence type="ECO:0000313" key="5">
    <source>
        <dbReference type="Proteomes" id="UP001144323"/>
    </source>
</evidence>
<evidence type="ECO:0000313" key="4">
    <source>
        <dbReference type="EMBL" id="GLI94752.1"/>
    </source>
</evidence>
<dbReference type="Pfam" id="PF00149">
    <property type="entry name" value="Metallophos"/>
    <property type="match status" value="1"/>
</dbReference>
<dbReference type="AlphaFoldDB" id="A0A9W6GX48"/>
<dbReference type="RefSeq" id="WP_281804925.1">
    <property type="nucleotide sequence ID" value="NZ_BSEC01000001.1"/>
</dbReference>
<dbReference type="Gene3D" id="3.60.21.10">
    <property type="match status" value="1"/>
</dbReference>
<dbReference type="EMBL" id="BSEC01000001">
    <property type="protein sequence ID" value="GLI94752.1"/>
    <property type="molecule type" value="Genomic_DNA"/>
</dbReference>
<gene>
    <name evidence="4" type="ORF">LMG27198_37440</name>
</gene>
<dbReference type="GO" id="GO:0009245">
    <property type="term" value="P:lipid A biosynthetic process"/>
    <property type="evidence" value="ECO:0007669"/>
    <property type="project" value="TreeGrafter"/>
</dbReference>
<keyword evidence="2" id="KW-0378">Hydrolase</keyword>
<sequence length="315" mass="34913">MFLQRDEIERRLQARLGKIHARLRLAIEEDHEAQSFGQGLTFLHIENLPYSRAVIEGVLRLTGMYWLGQRNARRVRVLTNEIVSSRLPEAFSGFTILHMTDLHADRSAGALAAVKELVRDIDYDHCVWTGDYRAETFGDFGPCLEELQKLRAAIHTDVHAVLGNHDSILMAPDLEDMGVRMLLNENVALSRGGASIFLAGVDDAHFYRVDNIEKAAHDIPHDAYSILLSHTPEIYRQAAHAGFDLMLGGHTHGGQICLPGGFPLTLDAVLPRRMGKGAWTYASMSGYTSAGAGTSIVPARFNCPPEITLHRLIRG</sequence>
<protein>
    <submittedName>
        <fullName evidence="4">Metallophosphoesterase</fullName>
    </submittedName>
</protein>
<name>A0A9W6GX48_9HYPH</name>
<evidence type="ECO:0000256" key="2">
    <source>
        <dbReference type="ARBA" id="ARBA00022801"/>
    </source>
</evidence>
<proteinExistence type="predicted"/>
<evidence type="ECO:0000256" key="1">
    <source>
        <dbReference type="ARBA" id="ARBA00022723"/>
    </source>
</evidence>
<dbReference type="InterPro" id="IPR004843">
    <property type="entry name" value="Calcineurin-like_PHP"/>
</dbReference>
<comment type="caution">
    <text evidence="4">The sequence shown here is derived from an EMBL/GenBank/DDBJ whole genome shotgun (WGS) entry which is preliminary data.</text>
</comment>
<dbReference type="GO" id="GO:0008758">
    <property type="term" value="F:UDP-2,3-diacylglucosamine hydrolase activity"/>
    <property type="evidence" value="ECO:0007669"/>
    <property type="project" value="TreeGrafter"/>
</dbReference>
<accession>A0A9W6GX48</accession>
<organism evidence="4 5">
    <name type="scientific">Methylocystis echinoides</name>
    <dbReference type="NCBI Taxonomy" id="29468"/>
    <lineage>
        <taxon>Bacteria</taxon>
        <taxon>Pseudomonadati</taxon>
        <taxon>Pseudomonadota</taxon>
        <taxon>Alphaproteobacteria</taxon>
        <taxon>Hyphomicrobiales</taxon>
        <taxon>Methylocystaceae</taxon>
        <taxon>Methylocystis</taxon>
    </lineage>
</organism>
<feature type="domain" description="Calcineurin-like phosphoesterase" evidence="3">
    <location>
        <begin position="94"/>
        <end position="253"/>
    </location>
</feature>
<keyword evidence="1" id="KW-0479">Metal-binding</keyword>
<dbReference type="GO" id="GO:0046872">
    <property type="term" value="F:metal ion binding"/>
    <property type="evidence" value="ECO:0007669"/>
    <property type="project" value="UniProtKB-KW"/>
</dbReference>
<dbReference type="PANTHER" id="PTHR31302">
    <property type="entry name" value="TRANSMEMBRANE PROTEIN WITH METALLOPHOSPHOESTERASE DOMAIN-RELATED"/>
    <property type="match status" value="1"/>
</dbReference>
<dbReference type="InterPro" id="IPR029052">
    <property type="entry name" value="Metallo-depent_PP-like"/>
</dbReference>
<reference evidence="4" key="1">
    <citation type="journal article" date="2023" name="Int. J. Syst. Evol. Microbiol.">
        <title>Methylocystis iwaonis sp. nov., a type II methane-oxidizing bacterium from surface soil of a rice paddy field in Japan, and emended description of the genus Methylocystis (ex Whittenbury et al. 1970) Bowman et al. 1993.</title>
        <authorList>
            <person name="Kaise H."/>
            <person name="Sawadogo J.B."/>
            <person name="Alam M.S."/>
            <person name="Ueno C."/>
            <person name="Dianou D."/>
            <person name="Shinjo R."/>
            <person name="Asakawa S."/>
        </authorList>
    </citation>
    <scope>NUCLEOTIDE SEQUENCE</scope>
    <source>
        <strain evidence="4">LMG27198</strain>
    </source>
</reference>
<dbReference type="InterPro" id="IPR051158">
    <property type="entry name" value="Metallophosphoesterase_sf"/>
</dbReference>
<evidence type="ECO:0000259" key="3">
    <source>
        <dbReference type="Pfam" id="PF00149"/>
    </source>
</evidence>
<dbReference type="GO" id="GO:0016020">
    <property type="term" value="C:membrane"/>
    <property type="evidence" value="ECO:0007669"/>
    <property type="project" value="GOC"/>
</dbReference>
<dbReference type="PANTHER" id="PTHR31302:SF31">
    <property type="entry name" value="PHOSPHODIESTERASE YAEI"/>
    <property type="match status" value="1"/>
</dbReference>